<feature type="region of interest" description="Disordered" evidence="2">
    <location>
        <begin position="276"/>
        <end position="309"/>
    </location>
</feature>
<proteinExistence type="predicted"/>
<dbReference type="InterPro" id="IPR001878">
    <property type="entry name" value="Znf_CCHC"/>
</dbReference>
<comment type="caution">
    <text evidence="4">The sequence shown here is derived from an EMBL/GenBank/DDBJ whole genome shotgun (WGS) entry which is preliminary data.</text>
</comment>
<dbReference type="EMBL" id="QKYT01000358">
    <property type="protein sequence ID" value="RIA86524.1"/>
    <property type="molecule type" value="Genomic_DNA"/>
</dbReference>
<evidence type="ECO:0000256" key="2">
    <source>
        <dbReference type="SAM" id="MobiDB-lite"/>
    </source>
</evidence>
<keyword evidence="1" id="KW-0862">Zinc</keyword>
<dbReference type="Proteomes" id="UP000265703">
    <property type="component" value="Unassembled WGS sequence"/>
</dbReference>
<name>A0A397SUV8_9GLOM</name>
<gene>
    <name evidence="4" type="ORF">C1645_829125</name>
</gene>
<protein>
    <recommendedName>
        <fullName evidence="3">CCHC-type domain-containing protein</fullName>
    </recommendedName>
</protein>
<evidence type="ECO:0000313" key="5">
    <source>
        <dbReference type="Proteomes" id="UP000265703"/>
    </source>
</evidence>
<organism evidence="4 5">
    <name type="scientific">Glomus cerebriforme</name>
    <dbReference type="NCBI Taxonomy" id="658196"/>
    <lineage>
        <taxon>Eukaryota</taxon>
        <taxon>Fungi</taxon>
        <taxon>Fungi incertae sedis</taxon>
        <taxon>Mucoromycota</taxon>
        <taxon>Glomeromycotina</taxon>
        <taxon>Glomeromycetes</taxon>
        <taxon>Glomerales</taxon>
        <taxon>Glomeraceae</taxon>
        <taxon>Glomus</taxon>
    </lineage>
</organism>
<feature type="compositionally biased region" description="Polar residues" evidence="2">
    <location>
        <begin position="285"/>
        <end position="295"/>
    </location>
</feature>
<feature type="non-terminal residue" evidence="4">
    <location>
        <position position="1"/>
    </location>
</feature>
<evidence type="ECO:0000259" key="3">
    <source>
        <dbReference type="PROSITE" id="PS50158"/>
    </source>
</evidence>
<dbReference type="AlphaFoldDB" id="A0A397SUV8"/>
<feature type="region of interest" description="Disordered" evidence="2">
    <location>
        <begin position="178"/>
        <end position="235"/>
    </location>
</feature>
<evidence type="ECO:0000313" key="4">
    <source>
        <dbReference type="EMBL" id="RIA86524.1"/>
    </source>
</evidence>
<keyword evidence="1" id="KW-0863">Zinc-finger</keyword>
<feature type="compositionally biased region" description="Basic residues" evidence="2">
    <location>
        <begin position="181"/>
        <end position="192"/>
    </location>
</feature>
<dbReference type="GO" id="GO:0008270">
    <property type="term" value="F:zinc ion binding"/>
    <property type="evidence" value="ECO:0007669"/>
    <property type="project" value="UniProtKB-KW"/>
</dbReference>
<evidence type="ECO:0000256" key="1">
    <source>
        <dbReference type="PROSITE-ProRule" id="PRU00047"/>
    </source>
</evidence>
<dbReference type="GO" id="GO:0003676">
    <property type="term" value="F:nucleic acid binding"/>
    <property type="evidence" value="ECO:0007669"/>
    <property type="project" value="InterPro"/>
</dbReference>
<feature type="domain" description="CCHC-type" evidence="3">
    <location>
        <begin position="172"/>
        <end position="186"/>
    </location>
</feature>
<accession>A0A397SUV8</accession>
<sequence>FGISATVWDSGIGLGFRHTVLENANAGDFDDAVKCDIYKAQMGGKYLPVSALDPYNRNTNINTPATLRAWMRSKYQCKTGSVADTVTPTGIDAFFTQLKDMWLECAPNLNGGQNYQSTSLAKINKLNCKIAFLEAQLVQPIQAQSQNNDVLEDLSKKYSQMVNMIKKLAQHKCSNCGKAGHNSHKCSRKKKNFSSEPESETDINVNISKTKKKVKKESNNPSSLPKRRDQRITSLDDQSRLEKIIEKIIKKVLNKKLGNTTTLQLQNSASKMLVNSLKGNKDNHPSNFQKATPETSDSDGEDEILNKPI</sequence>
<keyword evidence="5" id="KW-1185">Reference proteome</keyword>
<keyword evidence="1" id="KW-0479">Metal-binding</keyword>
<dbReference type="PROSITE" id="PS50158">
    <property type="entry name" value="ZF_CCHC"/>
    <property type="match status" value="1"/>
</dbReference>
<reference evidence="4 5" key="1">
    <citation type="submission" date="2018-06" db="EMBL/GenBank/DDBJ databases">
        <title>Comparative genomics reveals the genomic features of Rhizophagus irregularis, R. cerebriforme, R. diaphanum and Gigaspora rosea, and their symbiotic lifestyle signature.</title>
        <authorList>
            <person name="Morin E."/>
            <person name="San Clemente H."/>
            <person name="Chen E.C.H."/>
            <person name="De La Providencia I."/>
            <person name="Hainaut M."/>
            <person name="Kuo A."/>
            <person name="Kohler A."/>
            <person name="Murat C."/>
            <person name="Tang N."/>
            <person name="Roy S."/>
            <person name="Loubradou J."/>
            <person name="Henrissat B."/>
            <person name="Grigoriev I.V."/>
            <person name="Corradi N."/>
            <person name="Roux C."/>
            <person name="Martin F.M."/>
        </authorList>
    </citation>
    <scope>NUCLEOTIDE SEQUENCE [LARGE SCALE GENOMIC DNA]</scope>
    <source>
        <strain evidence="4 5">DAOM 227022</strain>
    </source>
</reference>
<dbReference type="OrthoDB" id="2345504at2759"/>